<accession>A0A972JFM8</accession>
<feature type="domain" description="TonB-dependent receptor-like beta-barrel" evidence="12">
    <location>
        <begin position="160"/>
        <end position="583"/>
    </location>
</feature>
<dbReference type="PANTHER" id="PTHR30069">
    <property type="entry name" value="TONB-DEPENDENT OUTER MEMBRANE RECEPTOR"/>
    <property type="match status" value="1"/>
</dbReference>
<feature type="domain" description="TonB-dependent receptor plug" evidence="13">
    <location>
        <begin position="56"/>
        <end position="142"/>
    </location>
</feature>
<evidence type="ECO:0000256" key="1">
    <source>
        <dbReference type="ARBA" id="ARBA00004571"/>
    </source>
</evidence>
<evidence type="ECO:0000256" key="6">
    <source>
        <dbReference type="ARBA" id="ARBA00023077"/>
    </source>
</evidence>
<protein>
    <submittedName>
        <fullName evidence="14">TonB-dependent receptor</fullName>
    </submittedName>
</protein>
<comment type="subcellular location">
    <subcellularLocation>
        <location evidence="1 10">Cell outer membrane</location>
        <topology evidence="1 10">Multi-pass membrane protein</topology>
    </subcellularLocation>
</comment>
<evidence type="ECO:0000256" key="3">
    <source>
        <dbReference type="ARBA" id="ARBA00022452"/>
    </source>
</evidence>
<keyword evidence="5" id="KW-0732">Signal</keyword>
<dbReference type="PANTHER" id="PTHR30069:SF29">
    <property type="entry name" value="HEMOGLOBIN AND HEMOGLOBIN-HAPTOGLOBIN-BINDING PROTEIN 1-RELATED"/>
    <property type="match status" value="1"/>
</dbReference>
<dbReference type="RefSeq" id="WP_169527245.1">
    <property type="nucleotide sequence ID" value="NZ_JAAMPU010000104.1"/>
</dbReference>
<dbReference type="Gene3D" id="2.40.170.20">
    <property type="entry name" value="TonB-dependent receptor, beta-barrel domain"/>
    <property type="match status" value="1"/>
</dbReference>
<dbReference type="GO" id="GO:0009279">
    <property type="term" value="C:cell outer membrane"/>
    <property type="evidence" value="ECO:0007669"/>
    <property type="project" value="UniProtKB-SubCell"/>
</dbReference>
<name>A0A972JFM8_9FLAO</name>
<comment type="caution">
    <text evidence="14">The sequence shown here is derived from an EMBL/GenBank/DDBJ whole genome shotgun (WGS) entry which is preliminary data.</text>
</comment>
<dbReference type="InterPro" id="IPR036942">
    <property type="entry name" value="Beta-barrel_TonB_sf"/>
</dbReference>
<reference evidence="14" key="1">
    <citation type="submission" date="2020-02" db="EMBL/GenBank/DDBJ databases">
        <title>Flavobacterium sp. genome.</title>
        <authorList>
            <person name="Jung H.S."/>
            <person name="Baek J.H."/>
            <person name="Jeon C.O."/>
        </authorList>
    </citation>
    <scope>NUCLEOTIDE SEQUENCE</scope>
    <source>
        <strain evidence="14">SE-s28</strain>
    </source>
</reference>
<keyword evidence="2 10" id="KW-0813">Transport</keyword>
<evidence type="ECO:0000259" key="13">
    <source>
        <dbReference type="Pfam" id="PF07715"/>
    </source>
</evidence>
<dbReference type="InterPro" id="IPR000531">
    <property type="entry name" value="Beta-barrel_TonB"/>
</dbReference>
<evidence type="ECO:0000313" key="14">
    <source>
        <dbReference type="EMBL" id="NMH28139.1"/>
    </source>
</evidence>
<evidence type="ECO:0000259" key="12">
    <source>
        <dbReference type="Pfam" id="PF00593"/>
    </source>
</evidence>
<evidence type="ECO:0000256" key="4">
    <source>
        <dbReference type="ARBA" id="ARBA00022692"/>
    </source>
</evidence>
<comment type="similarity">
    <text evidence="10 11">Belongs to the TonB-dependent receptor family.</text>
</comment>
<evidence type="ECO:0000256" key="11">
    <source>
        <dbReference type="RuleBase" id="RU003357"/>
    </source>
</evidence>
<dbReference type="Pfam" id="PF00593">
    <property type="entry name" value="TonB_dep_Rec_b-barrel"/>
    <property type="match status" value="1"/>
</dbReference>
<dbReference type="Gene3D" id="2.170.130.10">
    <property type="entry name" value="TonB-dependent receptor, plug domain"/>
    <property type="match status" value="1"/>
</dbReference>
<keyword evidence="6 11" id="KW-0798">TonB box</keyword>
<evidence type="ECO:0000256" key="10">
    <source>
        <dbReference type="PROSITE-ProRule" id="PRU01360"/>
    </source>
</evidence>
<dbReference type="PROSITE" id="PS52016">
    <property type="entry name" value="TONB_DEPENDENT_REC_3"/>
    <property type="match status" value="1"/>
</dbReference>
<dbReference type="Pfam" id="PF07715">
    <property type="entry name" value="Plug"/>
    <property type="match status" value="1"/>
</dbReference>
<keyword evidence="8 14" id="KW-0675">Receptor</keyword>
<keyword evidence="7 10" id="KW-0472">Membrane</keyword>
<evidence type="ECO:0000313" key="15">
    <source>
        <dbReference type="Proteomes" id="UP000712080"/>
    </source>
</evidence>
<proteinExistence type="inferred from homology"/>
<dbReference type="InterPro" id="IPR037066">
    <property type="entry name" value="Plug_dom_sf"/>
</dbReference>
<dbReference type="Proteomes" id="UP000712080">
    <property type="component" value="Unassembled WGS sequence"/>
</dbReference>
<sequence length="609" mass="68319">MYSEKWILPALLLLCLVGRAQQDTVFLRQVDISDVSLKRYGSTQKAISISDSVYTSNRTSLGGLIQFNSPVYIRENGIGGVSSASFRGTTAQQTAVIWNGININSQFNGQFDFNSYYTSDAGQITVRPGGGSVLFGSSAIGGSIHLNTTLDFYRHLDNRVSLSYGSFDTGRFAYNINASDGKFSVNASVSHNRSENDYPFPDSDRNNLNGAFFNTGISAAAGYRINHKNIIRLYSQYSSGERHFSLISPSETPTKYQDRNSRNLLEWIYGNENFNSRARVAYLEEQYRYFETLNDENPSFGLAKTVIGKYDAALKIRSNMFVNALVEYASIRGSGTDVRQTNRNIGSGTLVFRHIPGKFLYELGIRQELSDDYSSPVLFSAGGKYQITSNYSLRFNGSRNYRIPSFNDLYWADGGNPDLKPESSYQAEIGQDFQWKNLSAGLTVFYMDISDMIQWLPGTTAAWRPVNVNEVESFGLEFSGKHSFESGSHKLVSAVLYSYTNSQNAETEKQLIYVPKHKATAALDYTYDRFGVGLQGLFTGSVPTRSDNNPRYDLDGYFVGNGLVSYRFGKQKSIVVEAQVRNVFDQEYQTMINRPYPGRHYTFSLTLML</sequence>
<dbReference type="InterPro" id="IPR012910">
    <property type="entry name" value="Plug_dom"/>
</dbReference>
<evidence type="ECO:0000256" key="2">
    <source>
        <dbReference type="ARBA" id="ARBA00022448"/>
    </source>
</evidence>
<keyword evidence="4 10" id="KW-0812">Transmembrane</keyword>
<gene>
    <name evidence="14" type="ORF">G6047_08845</name>
</gene>
<keyword evidence="15" id="KW-1185">Reference proteome</keyword>
<dbReference type="GO" id="GO:0015344">
    <property type="term" value="F:siderophore uptake transmembrane transporter activity"/>
    <property type="evidence" value="ECO:0007669"/>
    <property type="project" value="TreeGrafter"/>
</dbReference>
<organism evidence="14 15">
    <name type="scientific">Flavobacterium silvaticum</name>
    <dbReference type="NCBI Taxonomy" id="1852020"/>
    <lineage>
        <taxon>Bacteria</taxon>
        <taxon>Pseudomonadati</taxon>
        <taxon>Bacteroidota</taxon>
        <taxon>Flavobacteriia</taxon>
        <taxon>Flavobacteriales</taxon>
        <taxon>Flavobacteriaceae</taxon>
        <taxon>Flavobacterium</taxon>
    </lineage>
</organism>
<dbReference type="InterPro" id="IPR039426">
    <property type="entry name" value="TonB-dep_rcpt-like"/>
</dbReference>
<evidence type="ECO:0000256" key="5">
    <source>
        <dbReference type="ARBA" id="ARBA00022729"/>
    </source>
</evidence>
<dbReference type="AlphaFoldDB" id="A0A972JFM8"/>
<dbReference type="EMBL" id="JAAMPU010000104">
    <property type="protein sequence ID" value="NMH28139.1"/>
    <property type="molecule type" value="Genomic_DNA"/>
</dbReference>
<dbReference type="SUPFAM" id="SSF56935">
    <property type="entry name" value="Porins"/>
    <property type="match status" value="1"/>
</dbReference>
<evidence type="ECO:0000256" key="7">
    <source>
        <dbReference type="ARBA" id="ARBA00023136"/>
    </source>
</evidence>
<keyword evidence="3 10" id="KW-1134">Transmembrane beta strand</keyword>
<dbReference type="GO" id="GO:0044718">
    <property type="term" value="P:siderophore transmembrane transport"/>
    <property type="evidence" value="ECO:0007669"/>
    <property type="project" value="TreeGrafter"/>
</dbReference>
<evidence type="ECO:0000256" key="8">
    <source>
        <dbReference type="ARBA" id="ARBA00023170"/>
    </source>
</evidence>
<keyword evidence="9 10" id="KW-0998">Cell outer membrane</keyword>
<evidence type="ECO:0000256" key="9">
    <source>
        <dbReference type="ARBA" id="ARBA00023237"/>
    </source>
</evidence>